<dbReference type="PANTHER" id="PTHR31616:SF0">
    <property type="entry name" value="GLUCAN 1,4-ALPHA-GLUCOSIDASE"/>
    <property type="match status" value="1"/>
</dbReference>
<dbReference type="AlphaFoldDB" id="A0A5C6RK65"/>
<proteinExistence type="predicted"/>
<reference evidence="2 3" key="1">
    <citation type="submission" date="2019-08" db="EMBL/GenBank/DDBJ databases">
        <title>Genome of Phaeodactylibacter luteus.</title>
        <authorList>
            <person name="Bowman J.P."/>
        </authorList>
    </citation>
    <scope>NUCLEOTIDE SEQUENCE [LARGE SCALE GENOMIC DNA]</scope>
    <source>
        <strain evidence="2 3">KCTC 42180</strain>
    </source>
</reference>
<accession>A0A5C6RK65</accession>
<evidence type="ECO:0000259" key="1">
    <source>
        <dbReference type="Pfam" id="PF00723"/>
    </source>
</evidence>
<dbReference type="Proteomes" id="UP000321580">
    <property type="component" value="Unassembled WGS sequence"/>
</dbReference>
<evidence type="ECO:0000313" key="3">
    <source>
        <dbReference type="Proteomes" id="UP000321580"/>
    </source>
</evidence>
<feature type="domain" description="GH15-like" evidence="1">
    <location>
        <begin position="51"/>
        <end position="116"/>
    </location>
</feature>
<dbReference type="Gene3D" id="1.50.10.10">
    <property type="match status" value="1"/>
</dbReference>
<evidence type="ECO:0000313" key="2">
    <source>
        <dbReference type="EMBL" id="TXB62259.1"/>
    </source>
</evidence>
<organism evidence="2 3">
    <name type="scientific">Phaeodactylibacter luteus</name>
    <dbReference type="NCBI Taxonomy" id="1564516"/>
    <lineage>
        <taxon>Bacteria</taxon>
        <taxon>Pseudomonadati</taxon>
        <taxon>Bacteroidota</taxon>
        <taxon>Saprospiria</taxon>
        <taxon>Saprospirales</taxon>
        <taxon>Haliscomenobacteraceae</taxon>
        <taxon>Phaeodactylibacter</taxon>
    </lineage>
</organism>
<comment type="caution">
    <text evidence="2">The sequence shown here is derived from an EMBL/GenBank/DDBJ whole genome shotgun (WGS) entry which is preliminary data.</text>
</comment>
<dbReference type="OrthoDB" id="3902805at2"/>
<dbReference type="EMBL" id="VOOR01000033">
    <property type="protein sequence ID" value="TXB62259.1"/>
    <property type="molecule type" value="Genomic_DNA"/>
</dbReference>
<dbReference type="Pfam" id="PF00723">
    <property type="entry name" value="Glyco_hydro_15"/>
    <property type="match status" value="1"/>
</dbReference>
<dbReference type="InterPro" id="IPR012341">
    <property type="entry name" value="6hp_glycosidase-like_sf"/>
</dbReference>
<dbReference type="PANTHER" id="PTHR31616">
    <property type="entry name" value="TREHALASE"/>
    <property type="match status" value="1"/>
</dbReference>
<dbReference type="InterPro" id="IPR008928">
    <property type="entry name" value="6-hairpin_glycosidase_sf"/>
</dbReference>
<dbReference type="SUPFAM" id="SSF48208">
    <property type="entry name" value="Six-hairpin glycosidases"/>
    <property type="match status" value="1"/>
</dbReference>
<sequence length="208" mass="23335">MAYVPGAEQERASRRPPAAFRGLVLDKTIRFWEGWTNQTSYRGRWRETGRRSAITLKLLTLQRHGATIAAATFGLPEEVGGERNWDCRYAWVRDTAFTMYAFLQLGFREEARAFIHLALISAALQLGHMMDGGVQSPGCVSDAEGWQARQGRADSEPRSVAPLLQCFFRAQGHAPTIILPLSSLARFAPRRLSHRQEVRQGENNDAHG</sequence>
<keyword evidence="3" id="KW-1185">Reference proteome</keyword>
<dbReference type="GO" id="GO:0005975">
    <property type="term" value="P:carbohydrate metabolic process"/>
    <property type="evidence" value="ECO:0007669"/>
    <property type="project" value="InterPro"/>
</dbReference>
<protein>
    <recommendedName>
        <fullName evidence="1">GH15-like domain-containing protein</fullName>
    </recommendedName>
</protein>
<name>A0A5C6RK65_9BACT</name>
<dbReference type="InterPro" id="IPR011613">
    <property type="entry name" value="GH15-like"/>
</dbReference>
<gene>
    <name evidence="2" type="ORF">FRY97_15065</name>
</gene>
<dbReference type="GO" id="GO:0004553">
    <property type="term" value="F:hydrolase activity, hydrolyzing O-glycosyl compounds"/>
    <property type="evidence" value="ECO:0007669"/>
    <property type="project" value="TreeGrafter"/>
</dbReference>